<keyword evidence="2" id="KW-0812">Transmembrane</keyword>
<evidence type="ECO:0000313" key="5">
    <source>
        <dbReference type="Proteomes" id="UP001218218"/>
    </source>
</evidence>
<dbReference type="AlphaFoldDB" id="A0AAD7AQD4"/>
<protein>
    <recommendedName>
        <fullName evidence="3">DUF6534 domain-containing protein</fullName>
    </recommendedName>
</protein>
<feature type="domain" description="DUF6534" evidence="3">
    <location>
        <begin position="192"/>
        <end position="287"/>
    </location>
</feature>
<feature type="transmembrane region" description="Helical" evidence="2">
    <location>
        <begin position="259"/>
        <end position="277"/>
    </location>
</feature>
<keyword evidence="2" id="KW-1133">Transmembrane helix</keyword>
<feature type="transmembrane region" description="Helical" evidence="2">
    <location>
        <begin position="74"/>
        <end position="96"/>
    </location>
</feature>
<dbReference type="EMBL" id="JARIHO010000003">
    <property type="protein sequence ID" value="KAJ7364798.1"/>
    <property type="molecule type" value="Genomic_DNA"/>
</dbReference>
<evidence type="ECO:0000256" key="2">
    <source>
        <dbReference type="SAM" id="Phobius"/>
    </source>
</evidence>
<feature type="transmembrane region" description="Helical" evidence="2">
    <location>
        <begin position="34"/>
        <end position="54"/>
    </location>
</feature>
<evidence type="ECO:0000313" key="4">
    <source>
        <dbReference type="EMBL" id="KAJ7364798.1"/>
    </source>
</evidence>
<name>A0AAD7AQD4_9AGAR</name>
<keyword evidence="5" id="KW-1185">Reference proteome</keyword>
<feature type="transmembrane region" description="Helical" evidence="2">
    <location>
        <begin position="185"/>
        <end position="206"/>
    </location>
</feature>
<evidence type="ECO:0000259" key="3">
    <source>
        <dbReference type="Pfam" id="PF20152"/>
    </source>
</evidence>
<comment type="caution">
    <text evidence="4">The sequence shown here is derived from an EMBL/GenBank/DDBJ whole genome shotgun (WGS) entry which is preliminary data.</text>
</comment>
<evidence type="ECO:0000256" key="1">
    <source>
        <dbReference type="SAM" id="MobiDB-lite"/>
    </source>
</evidence>
<organism evidence="4 5">
    <name type="scientific">Mycena albidolilacea</name>
    <dbReference type="NCBI Taxonomy" id="1033008"/>
    <lineage>
        <taxon>Eukaryota</taxon>
        <taxon>Fungi</taxon>
        <taxon>Dikarya</taxon>
        <taxon>Basidiomycota</taxon>
        <taxon>Agaricomycotina</taxon>
        <taxon>Agaricomycetes</taxon>
        <taxon>Agaricomycetidae</taxon>
        <taxon>Agaricales</taxon>
        <taxon>Marasmiineae</taxon>
        <taxon>Mycenaceae</taxon>
        <taxon>Mycena</taxon>
    </lineage>
</organism>
<dbReference type="Pfam" id="PF20152">
    <property type="entry name" value="DUF6534"/>
    <property type="match status" value="1"/>
</dbReference>
<feature type="region of interest" description="Disordered" evidence="1">
    <location>
        <begin position="309"/>
        <end position="337"/>
    </location>
</feature>
<dbReference type="PANTHER" id="PTHR40465:SF1">
    <property type="entry name" value="DUF6534 DOMAIN-CONTAINING PROTEIN"/>
    <property type="match status" value="1"/>
</dbReference>
<feature type="transmembrane region" description="Helical" evidence="2">
    <location>
        <begin position="148"/>
        <end position="173"/>
    </location>
</feature>
<keyword evidence="2" id="KW-0472">Membrane</keyword>
<sequence>MHFVTYPVSRTDKCFTRTKKSIDIMPSELTSMEAYVLGGWDLGVCFSLFLQGVLCAQFAHYTGRNKRDSRRMKLFVAGLALMTTLKSLQSLVMTWIQTIATSGNGQAGSHLLRTHWLAKITLILGAITAFYVQMFFCHRLWAISRNAYLVSVCIILFLAGLISGVVTTFYVFAASIESATGWTGAHLGIILCGDFILTGSTIFYLLQHSRECTLSRSPATSILNSLRRVTLQSAAPAALCVLINFAVDMRINKTIWEPPLVLLAFITGTVLPYFYAWSAMWTLNSREDICLAAANCPYTFNLGISAGSSNSETTQGQHQGNPEPMVKVVQDQPDGIV</sequence>
<dbReference type="Proteomes" id="UP001218218">
    <property type="component" value="Unassembled WGS sequence"/>
</dbReference>
<accession>A0AAD7AQD4</accession>
<dbReference type="InterPro" id="IPR045339">
    <property type="entry name" value="DUF6534"/>
</dbReference>
<feature type="transmembrane region" description="Helical" evidence="2">
    <location>
        <begin position="116"/>
        <end position="136"/>
    </location>
</feature>
<feature type="compositionally biased region" description="Polar residues" evidence="1">
    <location>
        <begin position="309"/>
        <end position="320"/>
    </location>
</feature>
<proteinExistence type="predicted"/>
<dbReference type="PANTHER" id="PTHR40465">
    <property type="entry name" value="CHROMOSOME 1, WHOLE GENOME SHOTGUN SEQUENCE"/>
    <property type="match status" value="1"/>
</dbReference>
<reference evidence="4" key="1">
    <citation type="submission" date="2023-03" db="EMBL/GenBank/DDBJ databases">
        <title>Massive genome expansion in bonnet fungi (Mycena s.s.) driven by repeated elements and novel gene families across ecological guilds.</title>
        <authorList>
            <consortium name="Lawrence Berkeley National Laboratory"/>
            <person name="Harder C.B."/>
            <person name="Miyauchi S."/>
            <person name="Viragh M."/>
            <person name="Kuo A."/>
            <person name="Thoen E."/>
            <person name="Andreopoulos B."/>
            <person name="Lu D."/>
            <person name="Skrede I."/>
            <person name="Drula E."/>
            <person name="Henrissat B."/>
            <person name="Morin E."/>
            <person name="Kohler A."/>
            <person name="Barry K."/>
            <person name="LaButti K."/>
            <person name="Morin E."/>
            <person name="Salamov A."/>
            <person name="Lipzen A."/>
            <person name="Mereny Z."/>
            <person name="Hegedus B."/>
            <person name="Baldrian P."/>
            <person name="Stursova M."/>
            <person name="Weitz H."/>
            <person name="Taylor A."/>
            <person name="Grigoriev I.V."/>
            <person name="Nagy L.G."/>
            <person name="Martin F."/>
            <person name="Kauserud H."/>
        </authorList>
    </citation>
    <scope>NUCLEOTIDE SEQUENCE</scope>
    <source>
        <strain evidence="4">CBHHK002</strain>
    </source>
</reference>
<gene>
    <name evidence="4" type="ORF">DFH08DRAFT_277400</name>
</gene>